<evidence type="ECO:0000256" key="4">
    <source>
        <dbReference type="ARBA" id="ARBA00022692"/>
    </source>
</evidence>
<dbReference type="InterPro" id="IPR032808">
    <property type="entry name" value="DoxX"/>
</dbReference>
<dbReference type="PANTHER" id="PTHR33452:SF4">
    <property type="entry name" value="BLL4328 PROTEIN"/>
    <property type="match status" value="1"/>
</dbReference>
<dbReference type="Proteomes" id="UP000240996">
    <property type="component" value="Unassembled WGS sequence"/>
</dbReference>
<dbReference type="RefSeq" id="WP_031394250.1">
    <property type="nucleotide sequence ID" value="NZ_PZZN01000003.1"/>
</dbReference>
<feature type="transmembrane region" description="Helical" evidence="7">
    <location>
        <begin position="99"/>
        <end position="119"/>
    </location>
</feature>
<proteinExistence type="inferred from homology"/>
<feature type="transmembrane region" description="Helical" evidence="7">
    <location>
        <begin position="44"/>
        <end position="61"/>
    </location>
</feature>
<evidence type="ECO:0000313" key="8">
    <source>
        <dbReference type="EMBL" id="PTM44916.1"/>
    </source>
</evidence>
<keyword evidence="6 7" id="KW-0472">Membrane</keyword>
<keyword evidence="4 7" id="KW-0812">Transmembrane</keyword>
<dbReference type="GO" id="GO:0005886">
    <property type="term" value="C:plasma membrane"/>
    <property type="evidence" value="ECO:0007669"/>
    <property type="project" value="UniProtKB-SubCell"/>
</dbReference>
<evidence type="ECO:0000256" key="6">
    <source>
        <dbReference type="ARBA" id="ARBA00023136"/>
    </source>
</evidence>
<evidence type="ECO:0000256" key="1">
    <source>
        <dbReference type="ARBA" id="ARBA00004651"/>
    </source>
</evidence>
<comment type="similarity">
    <text evidence="2">Belongs to the DoxX family.</text>
</comment>
<comment type="subcellular location">
    <subcellularLocation>
        <location evidence="1">Cell membrane</location>
        <topology evidence="1">Multi-pass membrane protein</topology>
    </subcellularLocation>
</comment>
<gene>
    <name evidence="8" type="ORF">C8J24_3129</name>
</gene>
<name>A0A2T4YNB9_9SPHN</name>
<accession>A0A2T4YNB9</accession>
<keyword evidence="9" id="KW-1185">Reference proteome</keyword>
<protein>
    <submittedName>
        <fullName evidence="8">Putative oxidoreductase</fullName>
    </submittedName>
</protein>
<dbReference type="PANTHER" id="PTHR33452">
    <property type="entry name" value="OXIDOREDUCTASE CATD-RELATED"/>
    <property type="match status" value="1"/>
</dbReference>
<keyword evidence="3" id="KW-1003">Cell membrane</keyword>
<evidence type="ECO:0000313" key="9">
    <source>
        <dbReference type="Proteomes" id="UP000240996"/>
    </source>
</evidence>
<feature type="transmembrane region" description="Helical" evidence="7">
    <location>
        <begin position="12"/>
        <end position="32"/>
    </location>
</feature>
<organism evidence="8 9">
    <name type="scientific">Sphingomonas aerolata</name>
    <dbReference type="NCBI Taxonomy" id="185951"/>
    <lineage>
        <taxon>Bacteria</taxon>
        <taxon>Pseudomonadati</taxon>
        <taxon>Pseudomonadota</taxon>
        <taxon>Alphaproteobacteria</taxon>
        <taxon>Sphingomonadales</taxon>
        <taxon>Sphingomonadaceae</taxon>
        <taxon>Sphingomonas</taxon>
    </lineage>
</organism>
<dbReference type="EMBL" id="PZZN01000003">
    <property type="protein sequence ID" value="PTM44916.1"/>
    <property type="molecule type" value="Genomic_DNA"/>
</dbReference>
<dbReference type="AlphaFoldDB" id="A0A2T4YNB9"/>
<comment type="caution">
    <text evidence="8">The sequence shown here is derived from an EMBL/GenBank/DDBJ whole genome shotgun (WGS) entry which is preliminary data.</text>
</comment>
<feature type="transmembrane region" description="Helical" evidence="7">
    <location>
        <begin position="68"/>
        <end position="87"/>
    </location>
</feature>
<dbReference type="Pfam" id="PF07681">
    <property type="entry name" value="DoxX"/>
    <property type="match status" value="1"/>
</dbReference>
<evidence type="ECO:0000256" key="7">
    <source>
        <dbReference type="SAM" id="Phobius"/>
    </source>
</evidence>
<evidence type="ECO:0000256" key="3">
    <source>
        <dbReference type="ARBA" id="ARBA00022475"/>
    </source>
</evidence>
<keyword evidence="5 7" id="KW-1133">Transmembrane helix</keyword>
<evidence type="ECO:0000256" key="5">
    <source>
        <dbReference type="ARBA" id="ARBA00022989"/>
    </source>
</evidence>
<sequence>MPIPATWSPRLLSVMRIVVALVFFSHGISKFFGLPPFPMAMTPLLYVAGIIEVVGGALLIVGLFTRPVAFLLSGMSAAAYFLAHAPQGPFPIANGGEAAVLYCFVFLYLAAAGGGAWSVDAGRGRG</sequence>
<dbReference type="InterPro" id="IPR051907">
    <property type="entry name" value="DoxX-like_oxidoreductase"/>
</dbReference>
<evidence type="ECO:0000256" key="2">
    <source>
        <dbReference type="ARBA" id="ARBA00006679"/>
    </source>
</evidence>
<reference evidence="8 9" key="1">
    <citation type="submission" date="2018-04" db="EMBL/GenBank/DDBJ databases">
        <title>Genomic Encyclopedia of Type Strains, Phase III (KMG-III): the genomes of soil and plant-associated and newly described type strains.</title>
        <authorList>
            <person name="Whitman W."/>
        </authorList>
    </citation>
    <scope>NUCLEOTIDE SEQUENCE [LARGE SCALE GENOMIC DNA]</scope>
    <source>
        <strain evidence="8 9">NW12</strain>
    </source>
</reference>